<organism evidence="1 2">
    <name type="scientific">Funneliformis caledonium</name>
    <dbReference type="NCBI Taxonomy" id="1117310"/>
    <lineage>
        <taxon>Eukaryota</taxon>
        <taxon>Fungi</taxon>
        <taxon>Fungi incertae sedis</taxon>
        <taxon>Mucoromycota</taxon>
        <taxon>Glomeromycotina</taxon>
        <taxon>Glomeromycetes</taxon>
        <taxon>Glomerales</taxon>
        <taxon>Glomeraceae</taxon>
        <taxon>Funneliformis</taxon>
    </lineage>
</organism>
<name>A0A9N9BWH4_9GLOM</name>
<evidence type="ECO:0000313" key="1">
    <source>
        <dbReference type="EMBL" id="CAG8577915.1"/>
    </source>
</evidence>
<dbReference type="EMBL" id="CAJVPQ010001975">
    <property type="protein sequence ID" value="CAG8577915.1"/>
    <property type="molecule type" value="Genomic_DNA"/>
</dbReference>
<dbReference type="Proteomes" id="UP000789570">
    <property type="component" value="Unassembled WGS sequence"/>
</dbReference>
<reference evidence="1" key="1">
    <citation type="submission" date="2021-06" db="EMBL/GenBank/DDBJ databases">
        <authorList>
            <person name="Kallberg Y."/>
            <person name="Tangrot J."/>
            <person name="Rosling A."/>
        </authorList>
    </citation>
    <scope>NUCLEOTIDE SEQUENCE</scope>
    <source>
        <strain evidence="1">UK204</strain>
    </source>
</reference>
<gene>
    <name evidence="1" type="ORF">FCALED_LOCUS7440</name>
</gene>
<protein>
    <submittedName>
        <fullName evidence="1">1517_t:CDS:1</fullName>
    </submittedName>
</protein>
<comment type="caution">
    <text evidence="1">The sequence shown here is derived from an EMBL/GenBank/DDBJ whole genome shotgun (WGS) entry which is preliminary data.</text>
</comment>
<feature type="non-terminal residue" evidence="1">
    <location>
        <position position="1"/>
    </location>
</feature>
<dbReference type="AlphaFoldDB" id="A0A9N9BWH4"/>
<evidence type="ECO:0000313" key="2">
    <source>
        <dbReference type="Proteomes" id="UP000789570"/>
    </source>
</evidence>
<accession>A0A9N9BWH4</accession>
<proteinExistence type="predicted"/>
<sequence>MNRKQQIQNVLLLKTFLNELEEEKLEEEERTLSEEEESKICGKATVMILGFFTNSSCKYLCKDSRMMLIELVKVLAKVLVKVLVEIFVESLVKDLVEFL</sequence>
<keyword evidence="2" id="KW-1185">Reference proteome</keyword>